<evidence type="ECO:0000256" key="2">
    <source>
        <dbReference type="ARBA" id="ARBA00022857"/>
    </source>
</evidence>
<comment type="similarity">
    <text evidence="1">Belongs to the short-chain dehydrogenases/reductases (SDR) family.</text>
</comment>
<dbReference type="PANTHER" id="PTHR24320">
    <property type="entry name" value="RETINOL DEHYDROGENASE"/>
    <property type="match status" value="1"/>
</dbReference>
<dbReference type="InterPro" id="IPR002347">
    <property type="entry name" value="SDR_fam"/>
</dbReference>
<dbReference type="InterPro" id="IPR036291">
    <property type="entry name" value="NAD(P)-bd_dom_sf"/>
</dbReference>
<dbReference type="PANTHER" id="PTHR24320:SF236">
    <property type="entry name" value="SHORT-CHAIN DEHYDROGENASE-RELATED"/>
    <property type="match status" value="1"/>
</dbReference>
<dbReference type="Gene3D" id="3.40.50.720">
    <property type="entry name" value="NAD(P)-binding Rossmann-like Domain"/>
    <property type="match status" value="1"/>
</dbReference>
<proteinExistence type="inferred from homology"/>
<comment type="caution">
    <text evidence="4">The sequence shown here is derived from an EMBL/GenBank/DDBJ whole genome shotgun (WGS) entry which is preliminary data.</text>
</comment>
<accession>A0A9P4IHF1</accession>
<evidence type="ECO:0000313" key="5">
    <source>
        <dbReference type="Proteomes" id="UP000799772"/>
    </source>
</evidence>
<dbReference type="PRINTS" id="PR00081">
    <property type="entry name" value="GDHRDH"/>
</dbReference>
<reference evidence="4" key="1">
    <citation type="journal article" date="2020" name="Stud. Mycol.">
        <title>101 Dothideomycetes genomes: a test case for predicting lifestyles and emergence of pathogens.</title>
        <authorList>
            <person name="Haridas S."/>
            <person name="Albert R."/>
            <person name="Binder M."/>
            <person name="Bloem J."/>
            <person name="Labutti K."/>
            <person name="Salamov A."/>
            <person name="Andreopoulos B."/>
            <person name="Baker S."/>
            <person name="Barry K."/>
            <person name="Bills G."/>
            <person name="Bluhm B."/>
            <person name="Cannon C."/>
            <person name="Castanera R."/>
            <person name="Culley D."/>
            <person name="Daum C."/>
            <person name="Ezra D."/>
            <person name="Gonzalez J."/>
            <person name="Henrissat B."/>
            <person name="Kuo A."/>
            <person name="Liang C."/>
            <person name="Lipzen A."/>
            <person name="Lutzoni F."/>
            <person name="Magnuson J."/>
            <person name="Mondo S."/>
            <person name="Nolan M."/>
            <person name="Ohm R."/>
            <person name="Pangilinan J."/>
            <person name="Park H.-J."/>
            <person name="Ramirez L."/>
            <person name="Alfaro M."/>
            <person name="Sun H."/>
            <person name="Tritt A."/>
            <person name="Yoshinaga Y."/>
            <person name="Zwiers L.-H."/>
            <person name="Turgeon B."/>
            <person name="Goodwin S."/>
            <person name="Spatafora J."/>
            <person name="Crous P."/>
            <person name="Grigoriev I."/>
        </authorList>
    </citation>
    <scope>NUCLEOTIDE SEQUENCE</scope>
    <source>
        <strain evidence="4">CBS 133067</strain>
    </source>
</reference>
<keyword evidence="5" id="KW-1185">Reference proteome</keyword>
<protein>
    <submittedName>
        <fullName evidence="4">NAD(P)-binding protein</fullName>
    </submittedName>
</protein>
<evidence type="ECO:0000313" key="4">
    <source>
        <dbReference type="EMBL" id="KAF2098522.1"/>
    </source>
</evidence>
<dbReference type="EMBL" id="ML978126">
    <property type="protein sequence ID" value="KAF2098522.1"/>
    <property type="molecule type" value="Genomic_DNA"/>
</dbReference>
<dbReference type="Pfam" id="PF00106">
    <property type="entry name" value="adh_short"/>
    <property type="match status" value="1"/>
</dbReference>
<name>A0A9P4IHF1_9PEZI</name>
<dbReference type="OrthoDB" id="191139at2759"/>
<evidence type="ECO:0000256" key="1">
    <source>
        <dbReference type="ARBA" id="ARBA00006484"/>
    </source>
</evidence>
<sequence>MGSSLSRLYKQSFNLPPPALTEKNLPDQAGKVHLVTGGYTGVGLKLVEILYQHNATVYVAGRSQSKANAAITKLKNDFPRSGGRVEFLQLDLADLPTIKPAVQAFQQKERRLDVLTLNAGVMHPPAGSKTAQGHDMQVGTNCLGHYLLAILLRPILEQTAATAPVNSVRITWAGSLEMDLRTPKGGMLWDNKTNAPDYPKGSSYGYSKVGDRYLAYEYARRLGKGSKVISICFNPGNLKTELQRHNSAIALVIVNRLLLYDAVFGAYTELWSGWSEDITKDNDGGYVLPWGRLGGNRKDLEEEMGKSGGIAEKFWDWCERETKAYL</sequence>
<keyword evidence="2" id="KW-0521">NADP</keyword>
<evidence type="ECO:0000256" key="3">
    <source>
        <dbReference type="ARBA" id="ARBA00023002"/>
    </source>
</evidence>
<dbReference type="GO" id="GO:0016491">
    <property type="term" value="F:oxidoreductase activity"/>
    <property type="evidence" value="ECO:0007669"/>
    <property type="project" value="UniProtKB-KW"/>
</dbReference>
<organism evidence="4 5">
    <name type="scientific">Rhizodiscina lignyota</name>
    <dbReference type="NCBI Taxonomy" id="1504668"/>
    <lineage>
        <taxon>Eukaryota</taxon>
        <taxon>Fungi</taxon>
        <taxon>Dikarya</taxon>
        <taxon>Ascomycota</taxon>
        <taxon>Pezizomycotina</taxon>
        <taxon>Dothideomycetes</taxon>
        <taxon>Pleosporomycetidae</taxon>
        <taxon>Aulographales</taxon>
        <taxon>Rhizodiscinaceae</taxon>
        <taxon>Rhizodiscina</taxon>
    </lineage>
</organism>
<keyword evidence="3" id="KW-0560">Oxidoreductase</keyword>
<gene>
    <name evidence="4" type="ORF">NA57DRAFT_39543</name>
</gene>
<dbReference type="SUPFAM" id="SSF51735">
    <property type="entry name" value="NAD(P)-binding Rossmann-fold domains"/>
    <property type="match status" value="1"/>
</dbReference>
<dbReference type="AlphaFoldDB" id="A0A9P4IHF1"/>
<dbReference type="Proteomes" id="UP000799772">
    <property type="component" value="Unassembled WGS sequence"/>
</dbReference>